<proteinExistence type="predicted"/>
<dbReference type="GO" id="GO:0005524">
    <property type="term" value="F:ATP binding"/>
    <property type="evidence" value="ECO:0007669"/>
    <property type="project" value="UniProtKB-KW"/>
</dbReference>
<dbReference type="CDD" id="cd16936">
    <property type="entry name" value="HATPase_RsbW-like"/>
    <property type="match status" value="1"/>
</dbReference>
<dbReference type="InterPro" id="IPR036890">
    <property type="entry name" value="HATPase_C_sf"/>
</dbReference>
<sequence>MAMLKNGKYEVSYPSSIDYLENVEAVTVKIANEAGFDESAIDDISIAITELFNNAIHHGNQNDINKKVHLTYTLSGKALSISIRDEGPGFEPDTLRDPLAPENLLADNGRGIYLVKMLMDKVRFNITDKGSEIIITKKL</sequence>
<evidence type="ECO:0000259" key="2">
    <source>
        <dbReference type="Pfam" id="PF13581"/>
    </source>
</evidence>
<dbReference type="GO" id="GO:0004674">
    <property type="term" value="F:protein serine/threonine kinase activity"/>
    <property type="evidence" value="ECO:0007669"/>
    <property type="project" value="UniProtKB-KW"/>
</dbReference>
<dbReference type="InterPro" id="IPR050267">
    <property type="entry name" value="Anti-sigma-factor_SerPK"/>
</dbReference>
<comment type="caution">
    <text evidence="3">The sequence shown here is derived from an EMBL/GenBank/DDBJ whole genome shotgun (WGS) entry which is preliminary data.</text>
</comment>
<evidence type="ECO:0000256" key="1">
    <source>
        <dbReference type="ARBA" id="ARBA00022527"/>
    </source>
</evidence>
<dbReference type="PANTHER" id="PTHR35526:SF3">
    <property type="entry name" value="ANTI-SIGMA-F FACTOR RSBW"/>
    <property type="match status" value="1"/>
</dbReference>
<gene>
    <name evidence="3" type="ORF">ENK44_15080</name>
</gene>
<keyword evidence="3" id="KW-0547">Nucleotide-binding</keyword>
<feature type="domain" description="Histidine kinase/HSP90-like ATPase" evidence="2">
    <location>
        <begin position="14"/>
        <end position="137"/>
    </location>
</feature>
<keyword evidence="1" id="KW-0418">Kinase</keyword>
<dbReference type="SUPFAM" id="SSF55874">
    <property type="entry name" value="ATPase domain of HSP90 chaperone/DNA topoisomerase II/histidine kinase"/>
    <property type="match status" value="1"/>
</dbReference>
<organism evidence="3">
    <name type="scientific">Caldithrix abyssi</name>
    <dbReference type="NCBI Taxonomy" id="187145"/>
    <lineage>
        <taxon>Bacteria</taxon>
        <taxon>Pseudomonadati</taxon>
        <taxon>Calditrichota</taxon>
        <taxon>Calditrichia</taxon>
        <taxon>Calditrichales</taxon>
        <taxon>Calditrichaceae</taxon>
        <taxon>Caldithrix</taxon>
    </lineage>
</organism>
<keyword evidence="1" id="KW-0808">Transferase</keyword>
<dbReference type="EMBL" id="DRQG01000142">
    <property type="protein sequence ID" value="HGY57030.1"/>
    <property type="molecule type" value="Genomic_DNA"/>
</dbReference>
<evidence type="ECO:0000313" key="3">
    <source>
        <dbReference type="EMBL" id="HGY57030.1"/>
    </source>
</evidence>
<dbReference type="Gene3D" id="3.30.565.10">
    <property type="entry name" value="Histidine kinase-like ATPase, C-terminal domain"/>
    <property type="match status" value="1"/>
</dbReference>
<dbReference type="AlphaFoldDB" id="A0A7V4U2Z2"/>
<name>A0A7V4U2Z2_CALAY</name>
<dbReference type="Proteomes" id="UP000885779">
    <property type="component" value="Unassembled WGS sequence"/>
</dbReference>
<protein>
    <submittedName>
        <fullName evidence="3">ATP-binding protein</fullName>
    </submittedName>
</protein>
<reference evidence="3" key="1">
    <citation type="journal article" date="2020" name="mSystems">
        <title>Genome- and Community-Level Interaction Insights into Carbon Utilization and Element Cycling Functions of Hydrothermarchaeota in Hydrothermal Sediment.</title>
        <authorList>
            <person name="Zhou Z."/>
            <person name="Liu Y."/>
            <person name="Xu W."/>
            <person name="Pan J."/>
            <person name="Luo Z.H."/>
            <person name="Li M."/>
        </authorList>
    </citation>
    <scope>NUCLEOTIDE SEQUENCE [LARGE SCALE GENOMIC DNA]</scope>
    <source>
        <strain evidence="3">HyVt-577</strain>
    </source>
</reference>
<accession>A0A7V4U2Z2</accession>
<dbReference type="PANTHER" id="PTHR35526">
    <property type="entry name" value="ANTI-SIGMA-F FACTOR RSBW-RELATED"/>
    <property type="match status" value="1"/>
</dbReference>
<keyword evidence="3" id="KW-0067">ATP-binding</keyword>
<dbReference type="InterPro" id="IPR003594">
    <property type="entry name" value="HATPase_dom"/>
</dbReference>
<dbReference type="Pfam" id="PF13581">
    <property type="entry name" value="HATPase_c_2"/>
    <property type="match status" value="1"/>
</dbReference>
<keyword evidence="1" id="KW-0723">Serine/threonine-protein kinase</keyword>